<dbReference type="HOGENOM" id="CLU_2865068_0_0_0"/>
<dbReference type="RefSeq" id="WP_013627433.1">
    <property type="nucleotide sequence ID" value="NC_015174.1"/>
</dbReference>
<dbReference type="STRING" id="756272.Plabr_1082"/>
<dbReference type="EMBL" id="CP002546">
    <property type="protein sequence ID" value="ADY58700.1"/>
    <property type="molecule type" value="Genomic_DNA"/>
</dbReference>
<sequence>MNYSPQKTQSRPAAQRGSAAAGQHLQPIEDLRDYAIAYARQKPEAAAMWCFGVGFLLGWKLKPW</sequence>
<proteinExistence type="predicted"/>
<reference evidence="3" key="1">
    <citation type="submission" date="2011-02" db="EMBL/GenBank/DDBJ databases">
        <title>The complete genome of Planctomyces brasiliensis DSM 5305.</title>
        <authorList>
            <person name="Lucas S."/>
            <person name="Copeland A."/>
            <person name="Lapidus A."/>
            <person name="Bruce D."/>
            <person name="Goodwin L."/>
            <person name="Pitluck S."/>
            <person name="Kyrpides N."/>
            <person name="Mavromatis K."/>
            <person name="Pagani I."/>
            <person name="Ivanova N."/>
            <person name="Ovchinnikova G."/>
            <person name="Lu M."/>
            <person name="Detter J.C."/>
            <person name="Han C."/>
            <person name="Land M."/>
            <person name="Hauser L."/>
            <person name="Markowitz V."/>
            <person name="Cheng J.-F."/>
            <person name="Hugenholtz P."/>
            <person name="Woyke T."/>
            <person name="Wu D."/>
            <person name="Tindall B."/>
            <person name="Pomrenke H.G."/>
            <person name="Brambilla E."/>
            <person name="Klenk H.-P."/>
            <person name="Eisen J.A."/>
        </authorList>
    </citation>
    <scope>NUCLEOTIDE SEQUENCE [LARGE SCALE GENOMIC DNA]</scope>
    <source>
        <strain evidence="3">ATCC 49424 / DSM 5305 / JCM 21570 / NBRC 103401 / IFAM 1448</strain>
    </source>
</reference>
<dbReference type="AlphaFoldDB" id="F0SKN0"/>
<evidence type="ECO:0000256" key="1">
    <source>
        <dbReference type="SAM" id="MobiDB-lite"/>
    </source>
</evidence>
<accession>F0SKN0</accession>
<feature type="compositionally biased region" description="Polar residues" evidence="1">
    <location>
        <begin position="1"/>
        <end position="12"/>
    </location>
</feature>
<keyword evidence="3" id="KW-1185">Reference proteome</keyword>
<evidence type="ECO:0000313" key="3">
    <source>
        <dbReference type="Proteomes" id="UP000006860"/>
    </source>
</evidence>
<name>F0SKN0_RUBBR</name>
<gene>
    <name evidence="2" type="ordered locus">Plabr_1082</name>
</gene>
<organism evidence="2 3">
    <name type="scientific">Rubinisphaera brasiliensis (strain ATCC 49424 / DSM 5305 / JCM 21570 / IAM 15109 / NBRC 103401 / IFAM 1448)</name>
    <name type="common">Planctomyces brasiliensis</name>
    <dbReference type="NCBI Taxonomy" id="756272"/>
    <lineage>
        <taxon>Bacteria</taxon>
        <taxon>Pseudomonadati</taxon>
        <taxon>Planctomycetota</taxon>
        <taxon>Planctomycetia</taxon>
        <taxon>Planctomycetales</taxon>
        <taxon>Planctomycetaceae</taxon>
        <taxon>Rubinisphaera</taxon>
    </lineage>
</organism>
<dbReference type="Proteomes" id="UP000006860">
    <property type="component" value="Chromosome"/>
</dbReference>
<evidence type="ECO:0000313" key="2">
    <source>
        <dbReference type="EMBL" id="ADY58700.1"/>
    </source>
</evidence>
<feature type="region of interest" description="Disordered" evidence="1">
    <location>
        <begin position="1"/>
        <end position="24"/>
    </location>
</feature>
<protein>
    <submittedName>
        <fullName evidence="2">Uncharacterized protein</fullName>
    </submittedName>
</protein>
<dbReference type="KEGG" id="pbs:Plabr_1082"/>
<dbReference type="OrthoDB" id="290375at2"/>